<organism evidence="2 3">
    <name type="scientific">Marivivens niveibacter</name>
    <dbReference type="NCBI Taxonomy" id="1930667"/>
    <lineage>
        <taxon>Bacteria</taxon>
        <taxon>Pseudomonadati</taxon>
        <taxon>Pseudomonadota</taxon>
        <taxon>Alphaproteobacteria</taxon>
        <taxon>Rhodobacterales</taxon>
        <taxon>Paracoccaceae</taxon>
        <taxon>Marivivens group</taxon>
        <taxon>Marivivens</taxon>
    </lineage>
</organism>
<dbReference type="Proteomes" id="UP000194664">
    <property type="component" value="Unassembled WGS sequence"/>
</dbReference>
<evidence type="ECO:0000313" key="3">
    <source>
        <dbReference type="Proteomes" id="UP000194664"/>
    </source>
</evidence>
<dbReference type="SUPFAM" id="SSF159270">
    <property type="entry name" value="YmcC-like"/>
    <property type="match status" value="1"/>
</dbReference>
<dbReference type="EMBL" id="MSPP01000002">
    <property type="protein sequence ID" value="OUD09560.1"/>
    <property type="molecule type" value="Genomic_DNA"/>
</dbReference>
<gene>
    <name evidence="2" type="ORF">BVC71_06835</name>
</gene>
<sequence length="213" mass="23136">MGTFLAMKFQYFFLAFALVACGPKAENTGISRAVELALSGRAAQPEQVDPETWLNGAEGVLMAIPTTGWGGLLKSIGQNGDRVTWAGMDERSVTTQSGIVVATRGMGFDLYAADVDGTVAALAGGPTEYQRRFELLEGDDDIARAELNCTFERVGVETVTLATGQYTAERFKEVCLNDLIGFENAYWVQEGGKMIQSQQWISPNLTHLTTQSY</sequence>
<dbReference type="AlphaFoldDB" id="A0A251WYK7"/>
<dbReference type="Gene3D" id="2.40.360.10">
    <property type="entry name" value="YmcC-like"/>
    <property type="match status" value="1"/>
</dbReference>
<comment type="caution">
    <text evidence="2">The sequence shown here is derived from an EMBL/GenBank/DDBJ whole genome shotgun (WGS) entry which is preliminary data.</text>
</comment>
<evidence type="ECO:0000313" key="2">
    <source>
        <dbReference type="EMBL" id="OUD09560.1"/>
    </source>
</evidence>
<dbReference type="InterPro" id="IPR023373">
    <property type="entry name" value="YmcC_sf"/>
</dbReference>
<dbReference type="OrthoDB" id="6237231at2"/>
<proteinExistence type="predicted"/>
<feature type="signal peptide" evidence="1">
    <location>
        <begin position="1"/>
        <end position="17"/>
    </location>
</feature>
<feature type="chain" id="PRO_5012987726" description="YjbF family lipoprotein" evidence="1">
    <location>
        <begin position="18"/>
        <end position="213"/>
    </location>
</feature>
<name>A0A251WYK7_9RHOB</name>
<accession>A0A251WYK7</accession>
<dbReference type="InterPro" id="IPR021308">
    <property type="entry name" value="GfcB"/>
</dbReference>
<dbReference type="Pfam" id="PF11102">
    <property type="entry name" value="YjbF"/>
    <property type="match status" value="1"/>
</dbReference>
<evidence type="ECO:0000256" key="1">
    <source>
        <dbReference type="SAM" id="SignalP"/>
    </source>
</evidence>
<reference evidence="2 3" key="1">
    <citation type="submission" date="2016-12" db="EMBL/GenBank/DDBJ databases">
        <title>The draft genome sequence of HSLHS2.</title>
        <authorList>
            <person name="Hu D."/>
            <person name="Wang L."/>
            <person name="Shao Z."/>
        </authorList>
    </citation>
    <scope>NUCLEOTIDE SEQUENCE [LARGE SCALE GENOMIC DNA]</scope>
    <source>
        <strain evidence="2">MCCC 1A06712</strain>
    </source>
</reference>
<keyword evidence="1" id="KW-0732">Signal</keyword>
<keyword evidence="3" id="KW-1185">Reference proteome</keyword>
<protein>
    <recommendedName>
        <fullName evidence="4">YjbF family lipoprotein</fullName>
    </recommendedName>
</protein>
<evidence type="ECO:0008006" key="4">
    <source>
        <dbReference type="Google" id="ProtNLM"/>
    </source>
</evidence>